<proteinExistence type="predicted"/>
<sequence>MEPETKKRKVFRPPPRRVTPSPSGKKDHAVSASTIKPTVNVAQTRVVIDPRIQLAKNHAVAEAQKDGSKANFRIFDSPFGNYLVPVVPTRAELGG</sequence>
<name>A0ACB9EGU6_ARCLA</name>
<evidence type="ECO:0000313" key="1">
    <source>
        <dbReference type="EMBL" id="KAI3757662.1"/>
    </source>
</evidence>
<accession>A0ACB9EGU6</accession>
<keyword evidence="2" id="KW-1185">Reference proteome</keyword>
<reference evidence="1 2" key="2">
    <citation type="journal article" date="2022" name="Mol. Ecol. Resour.">
        <title>The genomes of chicory, endive, great burdock and yacon provide insights into Asteraceae paleo-polyploidization history and plant inulin production.</title>
        <authorList>
            <person name="Fan W."/>
            <person name="Wang S."/>
            <person name="Wang H."/>
            <person name="Wang A."/>
            <person name="Jiang F."/>
            <person name="Liu H."/>
            <person name="Zhao H."/>
            <person name="Xu D."/>
            <person name="Zhang Y."/>
        </authorList>
    </citation>
    <scope>NUCLEOTIDE SEQUENCE [LARGE SCALE GENOMIC DNA]</scope>
    <source>
        <strain evidence="2">cv. Niubang</strain>
    </source>
</reference>
<dbReference type="EMBL" id="CM042048">
    <property type="protein sequence ID" value="KAI3757662.1"/>
    <property type="molecule type" value="Genomic_DNA"/>
</dbReference>
<reference evidence="2" key="1">
    <citation type="journal article" date="2022" name="Mol. Ecol. Resour.">
        <title>The genomes of chicory, endive, great burdock and yacon provide insights into Asteraceae palaeo-polyploidization history and plant inulin production.</title>
        <authorList>
            <person name="Fan W."/>
            <person name="Wang S."/>
            <person name="Wang H."/>
            <person name="Wang A."/>
            <person name="Jiang F."/>
            <person name="Liu H."/>
            <person name="Zhao H."/>
            <person name="Xu D."/>
            <person name="Zhang Y."/>
        </authorList>
    </citation>
    <scope>NUCLEOTIDE SEQUENCE [LARGE SCALE GENOMIC DNA]</scope>
    <source>
        <strain evidence="2">cv. Niubang</strain>
    </source>
</reference>
<protein>
    <submittedName>
        <fullName evidence="1">Uncharacterized protein</fullName>
    </submittedName>
</protein>
<organism evidence="1 2">
    <name type="scientific">Arctium lappa</name>
    <name type="common">Greater burdock</name>
    <name type="synonym">Lappa major</name>
    <dbReference type="NCBI Taxonomy" id="4217"/>
    <lineage>
        <taxon>Eukaryota</taxon>
        <taxon>Viridiplantae</taxon>
        <taxon>Streptophyta</taxon>
        <taxon>Embryophyta</taxon>
        <taxon>Tracheophyta</taxon>
        <taxon>Spermatophyta</taxon>
        <taxon>Magnoliopsida</taxon>
        <taxon>eudicotyledons</taxon>
        <taxon>Gunneridae</taxon>
        <taxon>Pentapetalae</taxon>
        <taxon>asterids</taxon>
        <taxon>campanulids</taxon>
        <taxon>Asterales</taxon>
        <taxon>Asteraceae</taxon>
        <taxon>Carduoideae</taxon>
        <taxon>Cardueae</taxon>
        <taxon>Arctiinae</taxon>
        <taxon>Arctium</taxon>
    </lineage>
</organism>
<comment type="caution">
    <text evidence="1">The sequence shown here is derived from an EMBL/GenBank/DDBJ whole genome shotgun (WGS) entry which is preliminary data.</text>
</comment>
<evidence type="ECO:0000313" key="2">
    <source>
        <dbReference type="Proteomes" id="UP001055879"/>
    </source>
</evidence>
<gene>
    <name evidence="1" type="ORF">L6452_05205</name>
</gene>
<dbReference type="Proteomes" id="UP001055879">
    <property type="component" value="Linkage Group LG02"/>
</dbReference>